<keyword evidence="2" id="KW-0472">Membrane</keyword>
<dbReference type="RefSeq" id="XP_028868218.1">
    <property type="nucleotide sequence ID" value="XM_029012385.1"/>
</dbReference>
<accession>A0A2H6KG58</accession>
<dbReference type="VEuPathDB" id="PiroplasmaDB:BOVATA_034680"/>
<name>A0A2H6KG58_9APIC</name>
<evidence type="ECO:0000313" key="3">
    <source>
        <dbReference type="EMBL" id="GBE61975.1"/>
    </source>
</evidence>
<sequence>MWPSLASGAPIPDPNLKPDLSPQPIAHIQPAQPPPTVALDVWKPYVLRDNPDTFTDLYIDVPKPIVQDPVYDLDFDDETTHIKHDALPLPPDPYIPEISFNLPPPDPQHSVPPRDEPTISAVEFVDTCPVPWLTQKPTHGSTDIPETELLPSEAPRTVKDMLTWLAGLQHQKHQETLEKCINNAFKRGDDVPSDLRLPVNDSSIAARDVLQTIHLAAVFAASVLSSVAPNWKRRASAATVERKDHDEPKDPDCCALLCQLRDYVYACCHQLEFLKSQCSRDTKQGGWQDCYYGRDVSSPNSPLQAFLTDAPDSKFKTHPFDPCDICRKSRVSMGFKHSDLPVSQQTGNILLTILTPTCGGDDPLMTLASYLNVLTRRTPRTTGELVSFFHHFGNALQQSSPLGSALSQPHPHCPGWDALAADDLNAIQYIRGPAPPTSNHDKDHPKTLSAIIGCGIDNVDCPQLMKTITYRAYALYSPTFAHTYLSWAVYLADRLWDSLLKLHYDLENLQCHDSKSKPLHQCTKALPLLYTHGITPPDGVLQPSLTCSDVITKLEEVVAGKPISSLITSMDLFLYGIRAPFLYTVFTLWLTATLYITHTMLYRMDVLRIRSHLLTTRASHLIDVKALLAGSRRMLSLYHDVDYFDDDFHS</sequence>
<keyword evidence="2" id="KW-0812">Transmembrane</keyword>
<comment type="caution">
    <text evidence="3">The sequence shown here is derived from an EMBL/GenBank/DDBJ whole genome shotgun (WGS) entry which is preliminary data.</text>
</comment>
<evidence type="ECO:0000256" key="1">
    <source>
        <dbReference type="SAM" id="MobiDB-lite"/>
    </source>
</evidence>
<evidence type="ECO:0000256" key="2">
    <source>
        <dbReference type="SAM" id="Phobius"/>
    </source>
</evidence>
<organism evidence="3 4">
    <name type="scientific">Babesia ovata</name>
    <dbReference type="NCBI Taxonomy" id="189622"/>
    <lineage>
        <taxon>Eukaryota</taxon>
        <taxon>Sar</taxon>
        <taxon>Alveolata</taxon>
        <taxon>Apicomplexa</taxon>
        <taxon>Aconoidasida</taxon>
        <taxon>Piroplasmida</taxon>
        <taxon>Babesiidae</taxon>
        <taxon>Babesia</taxon>
    </lineage>
</organism>
<feature type="transmembrane region" description="Helical" evidence="2">
    <location>
        <begin position="581"/>
        <end position="602"/>
    </location>
</feature>
<dbReference type="GeneID" id="39875745"/>
<dbReference type="AlphaFoldDB" id="A0A2H6KG58"/>
<gene>
    <name evidence="3" type="ORF">BOVATA_034680</name>
</gene>
<keyword evidence="4" id="KW-1185">Reference proteome</keyword>
<proteinExistence type="predicted"/>
<feature type="region of interest" description="Disordered" evidence="1">
    <location>
        <begin position="1"/>
        <end position="33"/>
    </location>
</feature>
<dbReference type="EMBL" id="BDSA01000003">
    <property type="protein sequence ID" value="GBE61975.1"/>
    <property type="molecule type" value="Genomic_DNA"/>
</dbReference>
<keyword evidence="2" id="KW-1133">Transmembrane helix</keyword>
<dbReference type="Proteomes" id="UP000236319">
    <property type="component" value="Unassembled WGS sequence"/>
</dbReference>
<reference evidence="3 4" key="1">
    <citation type="journal article" date="2017" name="BMC Genomics">
        <title>Whole-genome assembly of Babesia ovata and comparative genomics between closely related pathogens.</title>
        <authorList>
            <person name="Yamagishi J."/>
            <person name="Asada M."/>
            <person name="Hakimi H."/>
            <person name="Tanaka T.Q."/>
            <person name="Sugimoto C."/>
            <person name="Kawazu S."/>
        </authorList>
    </citation>
    <scope>NUCLEOTIDE SEQUENCE [LARGE SCALE GENOMIC DNA]</scope>
    <source>
        <strain evidence="3 4">Miyake</strain>
    </source>
</reference>
<evidence type="ECO:0000313" key="4">
    <source>
        <dbReference type="Proteomes" id="UP000236319"/>
    </source>
</evidence>
<protein>
    <submittedName>
        <fullName evidence="3">Ribosome-binding protein 1</fullName>
    </submittedName>
</protein>